<proteinExistence type="predicted"/>
<organism evidence="1 2">
    <name type="scientific">Stephania cephalantha</name>
    <dbReference type="NCBI Taxonomy" id="152367"/>
    <lineage>
        <taxon>Eukaryota</taxon>
        <taxon>Viridiplantae</taxon>
        <taxon>Streptophyta</taxon>
        <taxon>Embryophyta</taxon>
        <taxon>Tracheophyta</taxon>
        <taxon>Spermatophyta</taxon>
        <taxon>Magnoliopsida</taxon>
        <taxon>Ranunculales</taxon>
        <taxon>Menispermaceae</taxon>
        <taxon>Menispermoideae</taxon>
        <taxon>Cissampelideae</taxon>
        <taxon>Stephania</taxon>
    </lineage>
</organism>
<dbReference type="AlphaFoldDB" id="A0AAP0Q864"/>
<name>A0AAP0Q864_9MAGN</name>
<keyword evidence="2" id="KW-1185">Reference proteome</keyword>
<protein>
    <submittedName>
        <fullName evidence="1">Uncharacterized protein</fullName>
    </submittedName>
</protein>
<dbReference type="Proteomes" id="UP001419268">
    <property type="component" value="Unassembled WGS sequence"/>
</dbReference>
<dbReference type="EMBL" id="JBBNAG010000001">
    <property type="protein sequence ID" value="KAK9166661.1"/>
    <property type="molecule type" value="Genomic_DNA"/>
</dbReference>
<sequence>MAHLLGCLPEYKCKKAVDGQSDRSHRRPDVDHLDLACVCLYIFNYVIHCIFNRSMHSREKYYIHRCLEPLASHQFSKFNGNAIFLSLIGLEACC</sequence>
<evidence type="ECO:0000313" key="1">
    <source>
        <dbReference type="EMBL" id="KAK9166661.1"/>
    </source>
</evidence>
<gene>
    <name evidence="1" type="ORF">Scep_001852</name>
</gene>
<reference evidence="1 2" key="1">
    <citation type="submission" date="2024-01" db="EMBL/GenBank/DDBJ databases">
        <title>Genome assemblies of Stephania.</title>
        <authorList>
            <person name="Yang L."/>
        </authorList>
    </citation>
    <scope>NUCLEOTIDE SEQUENCE [LARGE SCALE GENOMIC DNA]</scope>
    <source>
        <strain evidence="1">JXDWG</strain>
        <tissue evidence="1">Leaf</tissue>
    </source>
</reference>
<accession>A0AAP0Q864</accession>
<comment type="caution">
    <text evidence="1">The sequence shown here is derived from an EMBL/GenBank/DDBJ whole genome shotgun (WGS) entry which is preliminary data.</text>
</comment>
<evidence type="ECO:0000313" key="2">
    <source>
        <dbReference type="Proteomes" id="UP001419268"/>
    </source>
</evidence>